<proteinExistence type="predicted"/>
<accession>A0A819SK91</accession>
<keyword evidence="1" id="KW-0175">Coiled coil</keyword>
<dbReference type="Proteomes" id="UP000663842">
    <property type="component" value="Unassembled WGS sequence"/>
</dbReference>
<evidence type="ECO:0000313" key="3">
    <source>
        <dbReference type="Proteomes" id="UP000663842"/>
    </source>
</evidence>
<comment type="caution">
    <text evidence="2">The sequence shown here is derived from an EMBL/GenBank/DDBJ whole genome shotgun (WGS) entry which is preliminary data.</text>
</comment>
<protein>
    <submittedName>
        <fullName evidence="2">Uncharacterized protein</fullName>
    </submittedName>
</protein>
<organism evidence="2 3">
    <name type="scientific">Rotaria magnacalcarata</name>
    <dbReference type="NCBI Taxonomy" id="392030"/>
    <lineage>
        <taxon>Eukaryota</taxon>
        <taxon>Metazoa</taxon>
        <taxon>Spiralia</taxon>
        <taxon>Gnathifera</taxon>
        <taxon>Rotifera</taxon>
        <taxon>Eurotatoria</taxon>
        <taxon>Bdelloidea</taxon>
        <taxon>Philodinida</taxon>
        <taxon>Philodinidae</taxon>
        <taxon>Rotaria</taxon>
    </lineage>
</organism>
<evidence type="ECO:0000256" key="1">
    <source>
        <dbReference type="SAM" id="Coils"/>
    </source>
</evidence>
<dbReference type="EMBL" id="CAJOBF010002904">
    <property type="protein sequence ID" value="CAF4062776.1"/>
    <property type="molecule type" value="Genomic_DNA"/>
</dbReference>
<evidence type="ECO:0000313" key="2">
    <source>
        <dbReference type="EMBL" id="CAF4062776.1"/>
    </source>
</evidence>
<dbReference type="AlphaFoldDB" id="A0A819SK91"/>
<name>A0A819SK91_9BILA</name>
<gene>
    <name evidence="2" type="ORF">UXM345_LOCUS19940</name>
</gene>
<sequence length="325" mass="38174">MILLGCKMNGGAGALNQLNQKNIPSGANLHQHHVIAIVRNFRRFYRQRIARVRTSNNNQINELNEQLSEERLNIIQTTLDFMIQQIEYSETIETMSRQYQLQHSETIQAVNRQYQVEQVIDRIIQHVENNEKQPTIYFKQNLNEEIMSTSLISDVPQNNEDENLAEYGRLRAVVFDLGNELPPNYPLLHDFIPPNLISLARSLRSIEKFDNLMVKGHSKIFNHEERVCCNCDGTNGKFPSPPRHKRILLYIFIKLILNERSTTRINDERHELYIKCEKQFSTEKALTKYRGINLAQFIKNNRSNDEKQFFCSLFRLTIPETYYIS</sequence>
<feature type="coiled-coil region" evidence="1">
    <location>
        <begin position="53"/>
        <end position="80"/>
    </location>
</feature>
<reference evidence="2" key="1">
    <citation type="submission" date="2021-02" db="EMBL/GenBank/DDBJ databases">
        <authorList>
            <person name="Nowell W R."/>
        </authorList>
    </citation>
    <scope>NUCLEOTIDE SEQUENCE</scope>
</reference>